<feature type="transmembrane region" description="Helical" evidence="8">
    <location>
        <begin position="36"/>
        <end position="54"/>
    </location>
</feature>
<dbReference type="PANTHER" id="PTHR11562">
    <property type="entry name" value="CATION EFFLUX PROTEIN/ ZINC TRANSPORTER"/>
    <property type="match status" value="1"/>
</dbReference>
<dbReference type="AlphaFoldDB" id="A0A9W6NTH9"/>
<feature type="transmembrane region" description="Helical" evidence="8">
    <location>
        <begin position="106"/>
        <end position="129"/>
    </location>
</feature>
<keyword evidence="6" id="KW-0406">Ion transport</keyword>
<dbReference type="InterPro" id="IPR050681">
    <property type="entry name" value="CDF/SLC30A"/>
</dbReference>
<evidence type="ECO:0000256" key="5">
    <source>
        <dbReference type="ARBA" id="ARBA00022989"/>
    </source>
</evidence>
<dbReference type="InterPro" id="IPR058533">
    <property type="entry name" value="Cation_efflux_TM"/>
</dbReference>
<feature type="transmembrane region" description="Helical" evidence="8">
    <location>
        <begin position="75"/>
        <end position="94"/>
    </location>
</feature>
<dbReference type="InterPro" id="IPR027469">
    <property type="entry name" value="Cation_efflux_TMD_sf"/>
</dbReference>
<evidence type="ECO:0000256" key="6">
    <source>
        <dbReference type="ARBA" id="ARBA00023065"/>
    </source>
</evidence>
<dbReference type="GO" id="GO:0005385">
    <property type="term" value="F:zinc ion transmembrane transporter activity"/>
    <property type="evidence" value="ECO:0007669"/>
    <property type="project" value="TreeGrafter"/>
</dbReference>
<evidence type="ECO:0000259" key="10">
    <source>
        <dbReference type="Pfam" id="PF16916"/>
    </source>
</evidence>
<comment type="subcellular location">
    <subcellularLocation>
        <location evidence="1">Membrane</location>
        <topology evidence="1">Multi-pass membrane protein</topology>
    </subcellularLocation>
</comment>
<comment type="caution">
    <text evidence="11">The sequence shown here is derived from an EMBL/GenBank/DDBJ whole genome shotgun (WGS) entry which is preliminary data.</text>
</comment>
<dbReference type="NCBIfam" id="TIGR01297">
    <property type="entry name" value="CDF"/>
    <property type="match status" value="1"/>
</dbReference>
<comment type="similarity">
    <text evidence="2">Belongs to the cation diffusion facilitator (CDF) transporter (TC 2.A.4) family. SLC30A subfamily.</text>
</comment>
<keyword evidence="5 8" id="KW-1133">Transmembrane helix</keyword>
<evidence type="ECO:0000313" key="12">
    <source>
        <dbReference type="Proteomes" id="UP001143463"/>
    </source>
</evidence>
<feature type="domain" description="Cation efflux protein transmembrane" evidence="9">
    <location>
        <begin position="7"/>
        <end position="199"/>
    </location>
</feature>
<evidence type="ECO:0000256" key="1">
    <source>
        <dbReference type="ARBA" id="ARBA00004141"/>
    </source>
</evidence>
<keyword evidence="3" id="KW-0813">Transport</keyword>
<feature type="transmembrane region" description="Helical" evidence="8">
    <location>
        <begin position="141"/>
        <end position="164"/>
    </location>
</feature>
<organism evidence="11 12">
    <name type="scientific">Pseudonocardia halophobica</name>
    <dbReference type="NCBI Taxonomy" id="29401"/>
    <lineage>
        <taxon>Bacteria</taxon>
        <taxon>Bacillati</taxon>
        <taxon>Actinomycetota</taxon>
        <taxon>Actinomycetes</taxon>
        <taxon>Pseudonocardiales</taxon>
        <taxon>Pseudonocardiaceae</taxon>
        <taxon>Pseudonocardia</taxon>
    </lineage>
</organism>
<evidence type="ECO:0000256" key="8">
    <source>
        <dbReference type="SAM" id="Phobius"/>
    </source>
</evidence>
<feature type="domain" description="Cation efflux protein cytoplasmic" evidence="10">
    <location>
        <begin position="204"/>
        <end position="276"/>
    </location>
</feature>
<keyword evidence="12" id="KW-1185">Reference proteome</keyword>
<reference evidence="11" key="1">
    <citation type="journal article" date="2014" name="Int. J. Syst. Evol. Microbiol.">
        <title>Complete genome sequence of Corynebacterium casei LMG S-19264T (=DSM 44701T), isolated from a smear-ripened cheese.</title>
        <authorList>
            <consortium name="US DOE Joint Genome Institute (JGI-PGF)"/>
            <person name="Walter F."/>
            <person name="Albersmeier A."/>
            <person name="Kalinowski J."/>
            <person name="Ruckert C."/>
        </authorList>
    </citation>
    <scope>NUCLEOTIDE SEQUENCE</scope>
    <source>
        <strain evidence="11">VKM Ac-1069</strain>
    </source>
</reference>
<accession>A0A9W6NTH9</accession>
<dbReference type="PANTHER" id="PTHR11562:SF17">
    <property type="entry name" value="RE54080P-RELATED"/>
    <property type="match status" value="1"/>
</dbReference>
<dbReference type="InterPro" id="IPR027470">
    <property type="entry name" value="Cation_efflux_CTD"/>
</dbReference>
<evidence type="ECO:0000313" key="11">
    <source>
        <dbReference type="EMBL" id="GLL09310.1"/>
    </source>
</evidence>
<evidence type="ECO:0000256" key="7">
    <source>
        <dbReference type="ARBA" id="ARBA00023136"/>
    </source>
</evidence>
<evidence type="ECO:0000256" key="2">
    <source>
        <dbReference type="ARBA" id="ARBA00008873"/>
    </source>
</evidence>
<dbReference type="SUPFAM" id="SSF161111">
    <property type="entry name" value="Cation efflux protein transmembrane domain-like"/>
    <property type="match status" value="1"/>
</dbReference>
<dbReference type="SUPFAM" id="SSF160240">
    <property type="entry name" value="Cation efflux protein cytoplasmic domain-like"/>
    <property type="match status" value="1"/>
</dbReference>
<dbReference type="InterPro" id="IPR002524">
    <property type="entry name" value="Cation_efflux"/>
</dbReference>
<evidence type="ECO:0000259" key="9">
    <source>
        <dbReference type="Pfam" id="PF01545"/>
    </source>
</evidence>
<proteinExistence type="inferred from homology"/>
<name>A0A9W6NTH9_9PSEU</name>
<dbReference type="GO" id="GO:0005886">
    <property type="term" value="C:plasma membrane"/>
    <property type="evidence" value="ECO:0007669"/>
    <property type="project" value="TreeGrafter"/>
</dbReference>
<keyword evidence="7 8" id="KW-0472">Membrane</keyword>
<protein>
    <submittedName>
        <fullName evidence="11">Cation efflux system protein</fullName>
    </submittedName>
</protein>
<dbReference type="InterPro" id="IPR036837">
    <property type="entry name" value="Cation_efflux_CTD_sf"/>
</dbReference>
<dbReference type="Proteomes" id="UP001143463">
    <property type="component" value="Unassembled WGS sequence"/>
</dbReference>
<dbReference type="Gene3D" id="1.20.1510.10">
    <property type="entry name" value="Cation efflux protein transmembrane domain"/>
    <property type="match status" value="1"/>
</dbReference>
<dbReference type="EMBL" id="BSFQ01000001">
    <property type="protein sequence ID" value="GLL09310.1"/>
    <property type="molecule type" value="Genomic_DNA"/>
</dbReference>
<evidence type="ECO:0000256" key="3">
    <source>
        <dbReference type="ARBA" id="ARBA00022448"/>
    </source>
</evidence>
<dbReference type="Pfam" id="PF16916">
    <property type="entry name" value="ZT_dimer"/>
    <property type="match status" value="1"/>
</dbReference>
<dbReference type="Pfam" id="PF01545">
    <property type="entry name" value="Cation_efflux"/>
    <property type="match status" value="1"/>
</dbReference>
<sequence>MRRLGVGLGVLVVALTVEVAAGLASGSLALLSDAGHVLTDVLGMSMALAAILAARREATSRRSPQRTFGVYRAEVLAALANAVLLFGVAGWILVEAFDRLEEPPEVPGTVMLAASLFGLGANLVVFLLLRQGAKESLNVRAAYLEVLADTLGSVGVLVAGAVTVAFGWRYADPVVAVAIGLFVLPRTWKLGRDALRILLQVAPAHIDVSALQGDLAAVPGARDIHDVHVWTLTSGMEVGSVHLRAAPGEREAVLASSRDVLHRGYGLDHVTVQIEDDRSAASCERQW</sequence>
<keyword evidence="4 8" id="KW-0812">Transmembrane</keyword>
<reference evidence="11" key="2">
    <citation type="submission" date="2023-01" db="EMBL/GenBank/DDBJ databases">
        <authorList>
            <person name="Sun Q."/>
            <person name="Evtushenko L."/>
        </authorList>
    </citation>
    <scope>NUCLEOTIDE SEQUENCE</scope>
    <source>
        <strain evidence="11">VKM Ac-1069</strain>
    </source>
</reference>
<evidence type="ECO:0000256" key="4">
    <source>
        <dbReference type="ARBA" id="ARBA00022692"/>
    </source>
</evidence>
<gene>
    <name evidence="11" type="ORF">GCM10017577_04500</name>
</gene>